<dbReference type="SUPFAM" id="SSF50952">
    <property type="entry name" value="Soluble quinoprotein glucose dehydrogenase"/>
    <property type="match status" value="1"/>
</dbReference>
<feature type="signal peptide" evidence="1">
    <location>
        <begin position="1"/>
        <end position="20"/>
    </location>
</feature>
<dbReference type="InterPro" id="IPR011041">
    <property type="entry name" value="Quinoprot_gluc/sorb_DH_b-prop"/>
</dbReference>
<sequence length="365" mass="40427">MKYVLTAGLILLLAACSTSNDDQQAEGEITYVPIEINEATEASDELEAVVADQLEVPWSIEELDGTFYLTERAGTIVTIIDGEASRHEVQLEHPIHAEGEGGLMGLVLDPNFEQNKIAYVYHTYLENNEILNRIVRIEHADGKWTEREELLSGIPGGRTHNGGRLSIGPDGYLYATTGDAGIEELAQEPEQMAGVILRMGLDGSIPEDNPMSDSYVFSYGHRNPQGLTWLEDGTMYSSEHGPRGHDEINQIEPGNNYGWPTIIGDETGNGKEVSVFHSGSDTMAPSGMAAYDYSLYVAALRGAGVYRYDVQLDEIEKVLDGYGRIRDVKIIEDELYFITNNTDDRGTPMERDDKLIKVMLNEDLE</sequence>
<name>A0A562QD36_9BACI</name>
<gene>
    <name evidence="3" type="ORF">IQ10_02899</name>
</gene>
<dbReference type="OrthoDB" id="9770043at2"/>
<accession>A0A562QD36</accession>
<feature type="chain" id="PRO_5038710912" evidence="1">
    <location>
        <begin position="21"/>
        <end position="365"/>
    </location>
</feature>
<dbReference type="AlphaFoldDB" id="A0A562QD36"/>
<dbReference type="InterPro" id="IPR011042">
    <property type="entry name" value="6-blade_b-propeller_TolB-like"/>
</dbReference>
<dbReference type="PROSITE" id="PS51257">
    <property type="entry name" value="PROKAR_LIPOPROTEIN"/>
    <property type="match status" value="1"/>
</dbReference>
<proteinExistence type="predicted"/>
<dbReference type="Proteomes" id="UP000315711">
    <property type="component" value="Unassembled WGS sequence"/>
</dbReference>
<comment type="caution">
    <text evidence="3">The sequence shown here is derived from an EMBL/GenBank/DDBJ whole genome shotgun (WGS) entry which is preliminary data.</text>
</comment>
<reference evidence="3 4" key="1">
    <citation type="journal article" date="2015" name="Stand. Genomic Sci.">
        <title>Genomic Encyclopedia of Bacterial and Archaeal Type Strains, Phase III: the genomes of soil and plant-associated and newly described type strains.</title>
        <authorList>
            <person name="Whitman W.B."/>
            <person name="Woyke T."/>
            <person name="Klenk H.P."/>
            <person name="Zhou Y."/>
            <person name="Lilburn T.G."/>
            <person name="Beck B.J."/>
            <person name="De Vos P."/>
            <person name="Vandamme P."/>
            <person name="Eisen J.A."/>
            <person name="Garrity G."/>
            <person name="Hugenholtz P."/>
            <person name="Kyrpides N.C."/>
        </authorList>
    </citation>
    <scope>NUCLEOTIDE SEQUENCE [LARGE SCALE GENOMIC DNA]</scope>
    <source>
        <strain evidence="3 4">CGMCC 1.10116</strain>
    </source>
</reference>
<dbReference type="EMBL" id="VLKZ01000008">
    <property type="protein sequence ID" value="TWI54675.1"/>
    <property type="molecule type" value="Genomic_DNA"/>
</dbReference>
<dbReference type="Gene3D" id="2.120.10.30">
    <property type="entry name" value="TolB, C-terminal domain"/>
    <property type="match status" value="1"/>
</dbReference>
<evidence type="ECO:0000313" key="4">
    <source>
        <dbReference type="Proteomes" id="UP000315711"/>
    </source>
</evidence>
<keyword evidence="4" id="KW-1185">Reference proteome</keyword>
<keyword evidence="1" id="KW-0732">Signal</keyword>
<protein>
    <submittedName>
        <fullName evidence="3">Glucose/arabinose dehydrogenase</fullName>
    </submittedName>
</protein>
<dbReference type="Pfam" id="PF07995">
    <property type="entry name" value="GSDH"/>
    <property type="match status" value="1"/>
</dbReference>
<feature type="domain" description="Glucose/Sorbosone dehydrogenase" evidence="2">
    <location>
        <begin position="54"/>
        <end position="343"/>
    </location>
</feature>
<evidence type="ECO:0000256" key="1">
    <source>
        <dbReference type="SAM" id="SignalP"/>
    </source>
</evidence>
<dbReference type="PANTHER" id="PTHR19328:SF13">
    <property type="entry name" value="HIPL1 PROTEIN"/>
    <property type="match status" value="1"/>
</dbReference>
<evidence type="ECO:0000313" key="3">
    <source>
        <dbReference type="EMBL" id="TWI54675.1"/>
    </source>
</evidence>
<evidence type="ECO:0000259" key="2">
    <source>
        <dbReference type="Pfam" id="PF07995"/>
    </source>
</evidence>
<dbReference type="InterPro" id="IPR012938">
    <property type="entry name" value="Glc/Sorbosone_DH"/>
</dbReference>
<dbReference type="PANTHER" id="PTHR19328">
    <property type="entry name" value="HEDGEHOG-INTERACTING PROTEIN"/>
    <property type="match status" value="1"/>
</dbReference>
<organism evidence="3 4">
    <name type="scientific">Halalkalibacter nanhaiisediminis</name>
    <dbReference type="NCBI Taxonomy" id="688079"/>
    <lineage>
        <taxon>Bacteria</taxon>
        <taxon>Bacillati</taxon>
        <taxon>Bacillota</taxon>
        <taxon>Bacilli</taxon>
        <taxon>Bacillales</taxon>
        <taxon>Bacillaceae</taxon>
        <taxon>Halalkalibacter</taxon>
    </lineage>
</organism>